<dbReference type="SUPFAM" id="SSF53335">
    <property type="entry name" value="S-adenosyl-L-methionine-dependent methyltransferases"/>
    <property type="match status" value="1"/>
</dbReference>
<dbReference type="STRING" id="394503.Ccel_0188"/>
<dbReference type="Proteomes" id="UP000001349">
    <property type="component" value="Chromosome"/>
</dbReference>
<dbReference type="PANTHER" id="PTHR47816">
    <property type="entry name" value="RIBOSOMAL RNA SMALL SUBUNIT METHYLTRANSFERASE C"/>
    <property type="match status" value="1"/>
</dbReference>
<dbReference type="PROSITE" id="PS00092">
    <property type="entry name" value="N6_MTASE"/>
    <property type="match status" value="1"/>
</dbReference>
<dbReference type="GO" id="GO:0008757">
    <property type="term" value="F:S-adenosylmethionine-dependent methyltransferase activity"/>
    <property type="evidence" value="ECO:0007669"/>
    <property type="project" value="InterPro"/>
</dbReference>
<keyword evidence="3 6" id="KW-0489">Methyltransferase</keyword>
<keyword evidence="7" id="KW-1185">Reference proteome</keyword>
<evidence type="ECO:0000256" key="1">
    <source>
        <dbReference type="ARBA" id="ARBA00022490"/>
    </source>
</evidence>
<dbReference type="AlphaFoldDB" id="B8I4M1"/>
<dbReference type="CDD" id="cd02440">
    <property type="entry name" value="AdoMet_MTases"/>
    <property type="match status" value="1"/>
</dbReference>
<dbReference type="GO" id="GO:0003676">
    <property type="term" value="F:nucleic acid binding"/>
    <property type="evidence" value="ECO:0007669"/>
    <property type="project" value="InterPro"/>
</dbReference>
<name>B8I4M1_RUMCH</name>
<protein>
    <submittedName>
        <fullName evidence="6">Methyltransferase small</fullName>
    </submittedName>
</protein>
<dbReference type="PRINTS" id="PR00507">
    <property type="entry name" value="N12N6MTFRASE"/>
</dbReference>
<dbReference type="InterPro" id="IPR029063">
    <property type="entry name" value="SAM-dependent_MTases_sf"/>
</dbReference>
<keyword evidence="1" id="KW-0963">Cytoplasm</keyword>
<evidence type="ECO:0000256" key="3">
    <source>
        <dbReference type="ARBA" id="ARBA00022603"/>
    </source>
</evidence>
<keyword evidence="4 6" id="KW-0808">Transferase</keyword>
<evidence type="ECO:0000256" key="2">
    <source>
        <dbReference type="ARBA" id="ARBA00022552"/>
    </source>
</evidence>
<organism evidence="6 7">
    <name type="scientific">Ruminiclostridium cellulolyticum (strain ATCC 35319 / DSM 5812 / JCM 6584 / H10)</name>
    <name type="common">Clostridium cellulolyticum</name>
    <dbReference type="NCBI Taxonomy" id="394503"/>
    <lineage>
        <taxon>Bacteria</taxon>
        <taxon>Bacillati</taxon>
        <taxon>Bacillota</taxon>
        <taxon>Clostridia</taxon>
        <taxon>Eubacteriales</taxon>
        <taxon>Oscillospiraceae</taxon>
        <taxon>Ruminiclostridium</taxon>
    </lineage>
</organism>
<dbReference type="PANTHER" id="PTHR47816:SF4">
    <property type="entry name" value="RIBOSOMAL RNA SMALL SUBUNIT METHYLTRANSFERASE C"/>
    <property type="match status" value="1"/>
</dbReference>
<dbReference type="HOGENOM" id="CLU_018398_7_2_9"/>
<accession>B8I4M1</accession>
<dbReference type="GO" id="GO:0008170">
    <property type="term" value="F:N-methyltransferase activity"/>
    <property type="evidence" value="ECO:0007669"/>
    <property type="project" value="UniProtKB-ARBA"/>
</dbReference>
<dbReference type="GO" id="GO:0032259">
    <property type="term" value="P:methylation"/>
    <property type="evidence" value="ECO:0007669"/>
    <property type="project" value="UniProtKB-KW"/>
</dbReference>
<dbReference type="Pfam" id="PF05175">
    <property type="entry name" value="MTS"/>
    <property type="match status" value="1"/>
</dbReference>
<dbReference type="EMBL" id="CP001348">
    <property type="protein sequence ID" value="ACL74575.1"/>
    <property type="molecule type" value="Genomic_DNA"/>
</dbReference>
<dbReference type="eggNOG" id="COG2813">
    <property type="taxonomic scope" value="Bacteria"/>
</dbReference>
<proteinExistence type="predicted"/>
<sequence length="196" mass="21748">MSAIRLIETEIKGIKMKFKTSGKVFSPQNIDRGTLAMLSLADFKEGDKVLDLGCGYGVVGILASKIVGPENVIMTDVDENAIKLAIENALINSVDSIKILKSDGFKELKESGFSIILSNPPYHTDFSVAKEFVEKGFNRLIVGGRMIMVTKRKDWYKNKLTSIFGGCKACEIDGYFVFVTEKRETTYAKVKSKKVK</sequence>
<reference evidence="6 7" key="1">
    <citation type="submission" date="2009-01" db="EMBL/GenBank/DDBJ databases">
        <title>Complete sequence of Clostridium cellulolyticum H10.</title>
        <authorList>
            <consortium name="US DOE Joint Genome Institute"/>
            <person name="Lucas S."/>
            <person name="Copeland A."/>
            <person name="Lapidus A."/>
            <person name="Glavina del Rio T."/>
            <person name="Dalin E."/>
            <person name="Tice H."/>
            <person name="Bruce D."/>
            <person name="Goodwin L."/>
            <person name="Pitluck S."/>
            <person name="Chertkov O."/>
            <person name="Saunders E."/>
            <person name="Brettin T."/>
            <person name="Detter J.C."/>
            <person name="Han C."/>
            <person name="Larimer F."/>
            <person name="Land M."/>
            <person name="Hauser L."/>
            <person name="Kyrpides N."/>
            <person name="Ivanova N."/>
            <person name="Zhou J."/>
            <person name="Richardson P."/>
        </authorList>
    </citation>
    <scope>NUCLEOTIDE SEQUENCE [LARGE SCALE GENOMIC DNA]</scope>
    <source>
        <strain evidence="7">ATCC 35319 / DSM 5812 / JCM 6584 / H10</strain>
    </source>
</reference>
<dbReference type="KEGG" id="cce:Ccel_0188"/>
<gene>
    <name evidence="6" type="ordered locus">Ccel_0188</name>
</gene>
<dbReference type="InterPro" id="IPR007848">
    <property type="entry name" value="Small_mtfrase_dom"/>
</dbReference>
<dbReference type="RefSeq" id="WP_012634640.1">
    <property type="nucleotide sequence ID" value="NC_011898.1"/>
</dbReference>
<evidence type="ECO:0000256" key="4">
    <source>
        <dbReference type="ARBA" id="ARBA00022679"/>
    </source>
</evidence>
<evidence type="ECO:0000259" key="5">
    <source>
        <dbReference type="Pfam" id="PF05175"/>
    </source>
</evidence>
<evidence type="ECO:0000313" key="7">
    <source>
        <dbReference type="Proteomes" id="UP000001349"/>
    </source>
</evidence>
<dbReference type="InterPro" id="IPR002052">
    <property type="entry name" value="DNA_methylase_N6_adenine_CS"/>
</dbReference>
<keyword evidence="2" id="KW-0698">rRNA processing</keyword>
<feature type="domain" description="Methyltransferase small" evidence="5">
    <location>
        <begin position="16"/>
        <end position="176"/>
    </location>
</feature>
<dbReference type="GO" id="GO:0006364">
    <property type="term" value="P:rRNA processing"/>
    <property type="evidence" value="ECO:0007669"/>
    <property type="project" value="UniProtKB-KW"/>
</dbReference>
<dbReference type="OrthoDB" id="9764961at2"/>
<evidence type="ECO:0000313" key="6">
    <source>
        <dbReference type="EMBL" id="ACL74575.1"/>
    </source>
</evidence>
<dbReference type="InterPro" id="IPR046977">
    <property type="entry name" value="RsmC/RlmG"/>
</dbReference>
<dbReference type="Gene3D" id="3.40.50.150">
    <property type="entry name" value="Vaccinia Virus protein VP39"/>
    <property type="match status" value="1"/>
</dbReference>